<sequence>MTQPDFDLILAGGGLANGLIALRLAQVRPDLRVALVEAGEHFGGNHTWSFFASDLTPAQHDWIAPLVAHRWQRYTVRFPTHSRTLHNGYYSATSPLLHAALCDVLPANCRFTGVPIVHVTPDSVTLGDQRVLSAHAVVDGRGQGGAPALDLGWQKFVGLEVELAEPHGLNDPIIMDATVDQHDGYRFVYTLPFGPTSCLIYDTYYTDGPELSAATLEQRTHAYAASQGWRIARTLRTEKGVLPIAIGGDITAHLASRAAGIAPSGMNAALFNAVTGYSLPHAVRVADLVATLPELSGATLDRAIRDHARQSWQDQAFLRVLNKMLFRGARPDERWRILDRFYKLDASLIERFYAGHTNWRDKVRILTGKPPIPIHRGLAAILRG</sequence>
<dbReference type="EC" id="5.5.1.19" evidence="2"/>
<dbReference type="GO" id="GO:0016705">
    <property type="term" value="F:oxidoreductase activity, acting on paired donors, with incorporation or reduction of molecular oxygen"/>
    <property type="evidence" value="ECO:0007669"/>
    <property type="project" value="InterPro"/>
</dbReference>
<protein>
    <submittedName>
        <fullName evidence="2">Lycopene beta-cyclase CrtY</fullName>
        <ecNumber evidence="2">5.5.1.19</ecNumber>
    </submittedName>
</protein>
<dbReference type="NCBIfam" id="TIGR01790">
    <property type="entry name" value="carotene-cycl"/>
    <property type="match status" value="1"/>
</dbReference>
<name>A0A7G5IFA0_9SPHN</name>
<dbReference type="NCBIfam" id="TIGR01789">
    <property type="entry name" value="lycopene_cycl"/>
    <property type="match status" value="1"/>
</dbReference>
<dbReference type="EMBL" id="CP059851">
    <property type="protein sequence ID" value="QMW22042.1"/>
    <property type="molecule type" value="Genomic_DNA"/>
</dbReference>
<dbReference type="Proteomes" id="UP000515292">
    <property type="component" value="Chromosome"/>
</dbReference>
<dbReference type="AlphaFoldDB" id="A0A7G5IFA0"/>
<evidence type="ECO:0000256" key="1">
    <source>
        <dbReference type="ARBA" id="ARBA00006599"/>
    </source>
</evidence>
<keyword evidence="3" id="KW-1185">Reference proteome</keyword>
<dbReference type="SUPFAM" id="SSF51905">
    <property type="entry name" value="FAD/NAD(P)-binding domain"/>
    <property type="match status" value="1"/>
</dbReference>
<gene>
    <name evidence="2" type="primary">crtY</name>
    <name evidence="2" type="ORF">H3309_11770</name>
</gene>
<dbReference type="Gene3D" id="3.50.50.60">
    <property type="entry name" value="FAD/NAD(P)-binding domain"/>
    <property type="match status" value="1"/>
</dbReference>
<evidence type="ECO:0000313" key="3">
    <source>
        <dbReference type="Proteomes" id="UP000515292"/>
    </source>
</evidence>
<dbReference type="GO" id="GO:0045436">
    <property type="term" value="F:lycopene beta cyclase activity"/>
    <property type="evidence" value="ECO:0007669"/>
    <property type="project" value="InterPro"/>
</dbReference>
<dbReference type="KEGG" id="sand:H3309_11770"/>
<organism evidence="2 3">
    <name type="scientific">Sandaracinobacteroides saxicola</name>
    <dbReference type="NCBI Taxonomy" id="2759707"/>
    <lineage>
        <taxon>Bacteria</taxon>
        <taxon>Pseudomonadati</taxon>
        <taxon>Pseudomonadota</taxon>
        <taxon>Alphaproteobacteria</taxon>
        <taxon>Sphingomonadales</taxon>
        <taxon>Sphingosinicellaceae</taxon>
        <taxon>Sandaracinobacteroides</taxon>
    </lineage>
</organism>
<dbReference type="RefSeq" id="WP_182294887.1">
    <property type="nucleotide sequence ID" value="NZ_CP059851.1"/>
</dbReference>
<reference evidence="2 3" key="1">
    <citation type="submission" date="2020-07" db="EMBL/GenBank/DDBJ databases">
        <title>Complete genome sequence for Sandaracinobacter sp. M6.</title>
        <authorList>
            <person name="Tang Y."/>
            <person name="Liu Q."/>
            <person name="Guo Z."/>
            <person name="Lei P."/>
            <person name="Huang B."/>
        </authorList>
    </citation>
    <scope>NUCLEOTIDE SEQUENCE [LARGE SCALE GENOMIC DNA]</scope>
    <source>
        <strain evidence="2 3">M6</strain>
    </source>
</reference>
<evidence type="ECO:0000313" key="2">
    <source>
        <dbReference type="EMBL" id="QMW22042.1"/>
    </source>
</evidence>
<dbReference type="GO" id="GO:0016117">
    <property type="term" value="P:carotenoid biosynthetic process"/>
    <property type="evidence" value="ECO:0007669"/>
    <property type="project" value="InterPro"/>
</dbReference>
<dbReference type="InterPro" id="IPR010108">
    <property type="entry name" value="Lycopene_cyclase_b/e"/>
</dbReference>
<comment type="similarity">
    <text evidence="1">Belongs to the lycopene cyclase family.</text>
</comment>
<dbReference type="InterPro" id="IPR008461">
    <property type="entry name" value="CrtY"/>
</dbReference>
<dbReference type="Pfam" id="PF05834">
    <property type="entry name" value="Lycopene_cycl"/>
    <property type="match status" value="1"/>
</dbReference>
<proteinExistence type="inferred from homology"/>
<dbReference type="InterPro" id="IPR036188">
    <property type="entry name" value="FAD/NAD-bd_sf"/>
</dbReference>
<keyword evidence="2" id="KW-0413">Isomerase</keyword>
<accession>A0A7G5IFA0</accession>